<dbReference type="AlphaFoldDB" id="A0A0F8Z8Q7"/>
<organism evidence="1">
    <name type="scientific">marine sediment metagenome</name>
    <dbReference type="NCBI Taxonomy" id="412755"/>
    <lineage>
        <taxon>unclassified sequences</taxon>
        <taxon>metagenomes</taxon>
        <taxon>ecological metagenomes</taxon>
    </lineage>
</organism>
<sequence>MCSFELANTDIKAIVKARGFAAQACSSSDLLQHIFLSDMGIEEALASLSRKEILVLHLLNHHGKDVGIEFFERAYNSDPPKYSYSFTQQYNDVYKAVKNGLIRKGVLLFAEETDVRSWERKTKLAKRRFLFPREFAPFLPPLFRSVKIDASAAGDLQTHILRRKVLEAINNNANRGTSETRVRVVNGELLVGKRPFSVRNLRNVKIEEWERTVKLNINPESEDLHPVQLIFYALCRLKDNEWADPDTLVPLLKLALNSSTIPDMGAVCRAGWVRACLEKIEREGKTLYRLPRKDDDAEKQKPESYLDIRGGEAVGIDMEQVPLDALEVLS</sequence>
<name>A0A0F8Z8Q7_9ZZZZ</name>
<proteinExistence type="predicted"/>
<reference evidence="1" key="1">
    <citation type="journal article" date="2015" name="Nature">
        <title>Complex archaea that bridge the gap between prokaryotes and eukaryotes.</title>
        <authorList>
            <person name="Spang A."/>
            <person name="Saw J.H."/>
            <person name="Jorgensen S.L."/>
            <person name="Zaremba-Niedzwiedzka K."/>
            <person name="Martijn J."/>
            <person name="Lind A.E."/>
            <person name="van Eijk R."/>
            <person name="Schleper C."/>
            <person name="Guy L."/>
            <person name="Ettema T.J."/>
        </authorList>
    </citation>
    <scope>NUCLEOTIDE SEQUENCE</scope>
</reference>
<dbReference type="EMBL" id="LAZR01064984">
    <property type="protein sequence ID" value="KKK56466.1"/>
    <property type="molecule type" value="Genomic_DNA"/>
</dbReference>
<accession>A0A0F8Z8Q7</accession>
<gene>
    <name evidence="1" type="ORF">LCGC14_3064240</name>
</gene>
<evidence type="ECO:0000313" key="1">
    <source>
        <dbReference type="EMBL" id="KKK56466.1"/>
    </source>
</evidence>
<protein>
    <submittedName>
        <fullName evidence="1">Uncharacterized protein</fullName>
    </submittedName>
</protein>
<comment type="caution">
    <text evidence="1">The sequence shown here is derived from an EMBL/GenBank/DDBJ whole genome shotgun (WGS) entry which is preliminary data.</text>
</comment>
<feature type="non-terminal residue" evidence="1">
    <location>
        <position position="330"/>
    </location>
</feature>